<proteinExistence type="inferred from homology"/>
<keyword evidence="4 11" id="KW-0378">Hydrolase</keyword>
<dbReference type="InterPro" id="IPR039000">
    <property type="entry name" value="DinG_proteobact"/>
</dbReference>
<evidence type="ECO:0000313" key="14">
    <source>
        <dbReference type="Proteomes" id="UP000066014"/>
    </source>
</evidence>
<keyword evidence="10 11" id="KW-0413">Isomerase</keyword>
<dbReference type="GO" id="GO:0006281">
    <property type="term" value="P:DNA repair"/>
    <property type="evidence" value="ECO:0007669"/>
    <property type="project" value="TreeGrafter"/>
</dbReference>
<feature type="binding site" evidence="11">
    <location>
        <position position="236"/>
    </location>
    <ligand>
        <name>[4Fe-4S] cluster</name>
        <dbReference type="ChEBI" id="CHEBI:49883"/>
    </ligand>
</feature>
<dbReference type="InterPro" id="IPR014001">
    <property type="entry name" value="Helicase_ATP-bd"/>
</dbReference>
<dbReference type="KEGG" id="cbab:SMCB_0842"/>
<dbReference type="HOGENOM" id="CLU_012117_4_1_4"/>
<evidence type="ECO:0000256" key="11">
    <source>
        <dbReference type="HAMAP-Rule" id="MF_02205"/>
    </source>
</evidence>
<dbReference type="Pfam" id="PF00270">
    <property type="entry name" value="DEAD"/>
    <property type="match status" value="1"/>
</dbReference>
<keyword evidence="14" id="KW-1185">Reference proteome</keyword>
<evidence type="ECO:0000256" key="4">
    <source>
        <dbReference type="ARBA" id="ARBA00022801"/>
    </source>
</evidence>
<dbReference type="Pfam" id="PF13307">
    <property type="entry name" value="Helicase_C_2"/>
    <property type="match status" value="1"/>
</dbReference>
<keyword evidence="5 11" id="KW-0347">Helicase</keyword>
<dbReference type="GO" id="GO:0016887">
    <property type="term" value="F:ATP hydrolysis activity"/>
    <property type="evidence" value="ECO:0007669"/>
    <property type="project" value="RHEA"/>
</dbReference>
<evidence type="ECO:0000256" key="5">
    <source>
        <dbReference type="ARBA" id="ARBA00022806"/>
    </source>
</evidence>
<dbReference type="SMART" id="SM00487">
    <property type="entry name" value="DEXDc"/>
    <property type="match status" value="1"/>
</dbReference>
<keyword evidence="1 11" id="KW-0004">4Fe-4S</keyword>
<dbReference type="EMBL" id="AP014569">
    <property type="protein sequence ID" value="BAO83070.1"/>
    <property type="molecule type" value="Genomic_DNA"/>
</dbReference>
<dbReference type="PROSITE" id="PS51193">
    <property type="entry name" value="HELICASE_ATP_BIND_2"/>
    <property type="match status" value="1"/>
</dbReference>
<evidence type="ECO:0000256" key="10">
    <source>
        <dbReference type="ARBA" id="ARBA00023235"/>
    </source>
</evidence>
<gene>
    <name evidence="11" type="primary">dinG</name>
    <name evidence="13" type="ORF">SMCB_0842</name>
</gene>
<dbReference type="SUPFAM" id="SSF52540">
    <property type="entry name" value="P-loop containing nucleoside triphosphate hydrolases"/>
    <property type="match status" value="1"/>
</dbReference>
<feature type="binding site" evidence="11">
    <location>
        <position position="231"/>
    </location>
    <ligand>
        <name>[4Fe-4S] cluster</name>
        <dbReference type="ChEBI" id="CHEBI:49883"/>
    </ligand>
</feature>
<dbReference type="STRING" id="1458426.SMCB_0842"/>
<comment type="similarity">
    <text evidence="11">Belongs to the helicase family. DinG subfamily. Type 1 sub-subfamily.</text>
</comment>
<dbReference type="PANTHER" id="PTHR11472:SF59">
    <property type="entry name" value="ATP-DEPENDENT DNA HELICASE DING"/>
    <property type="match status" value="1"/>
</dbReference>
<evidence type="ECO:0000256" key="2">
    <source>
        <dbReference type="ARBA" id="ARBA00022723"/>
    </source>
</evidence>
<evidence type="ECO:0000256" key="9">
    <source>
        <dbReference type="ARBA" id="ARBA00023125"/>
    </source>
</evidence>
<keyword evidence="8 11" id="KW-0411">Iron-sulfur</keyword>
<evidence type="ECO:0000256" key="1">
    <source>
        <dbReference type="ARBA" id="ARBA00022485"/>
    </source>
</evidence>
<dbReference type="AlphaFoldDB" id="A0A060NNX1"/>
<accession>A0A060NNX1</accession>
<keyword evidence="7 11" id="KW-0408">Iron</keyword>
<dbReference type="SMART" id="SM00491">
    <property type="entry name" value="HELICc2"/>
    <property type="match status" value="1"/>
</dbReference>
<dbReference type="Gene3D" id="3.40.50.300">
    <property type="entry name" value="P-loop containing nucleotide triphosphate hydrolases"/>
    <property type="match status" value="2"/>
</dbReference>
<evidence type="ECO:0000259" key="12">
    <source>
        <dbReference type="PROSITE" id="PS51193"/>
    </source>
</evidence>
<dbReference type="GO" id="GO:0033677">
    <property type="term" value="F:DNA/RNA helicase activity"/>
    <property type="evidence" value="ECO:0007669"/>
    <property type="project" value="TreeGrafter"/>
</dbReference>
<dbReference type="InterPro" id="IPR011545">
    <property type="entry name" value="DEAD/DEAH_box_helicase_dom"/>
</dbReference>
<dbReference type="InterPro" id="IPR010614">
    <property type="entry name" value="RAD3-like_helicase_DEAD"/>
</dbReference>
<sequence>MRLCHTLLLMDKPELAQQALACYDRLLQRDQRLRPRPGQRLMAEQVAQTFSQADLGPLEASQALPGVEPQRALAVIQAGTGVGKSLAYCAPALALALERNTRVLISTATVALQEQLVHKDLPALVAQFEQPIRYALAKGRGRYVCKLKLERRLAGLGAARGNDAAADEDLHEDDWFLEAQPPQPGGSSDVDTLLALQADLASGRWSGDFDDLSQPPAGLLWQSVAVQASSCAARHCPVYGQCSYFEQRKELVGAQVIVVNHDLLLSTLGSRTLPDLDNCLLVIDEAHHLPAVALEQFASRMDLSRLGWIERLAQRAMRAGATLGLAELAGVHEQAAALRQAMQELARWVVQQHGPELSAAPRESAGFGLLGAHAATRPAAAAALGAVPAGFTPERVARLSQGQTPAALLQTLEALQRSSGAFIDSLRLLAKALRAEMRDQPQQSRQLATLYAQLGSLTPRLEAAHETARLFLQQPSLGDEPVAKWFSVQSAGADAALMAHASPTLPGSTLRQHLWGSVRAAVLTSATLSSGGRFDYFLRESGLEHDPDACTLEVPSPFDFSRQGRLVLGGTRADPKEASAFNAELVCSLLQDLAAVRHGALVLFTSRLQMRLACEALPTALRARVLVQNELPRQRLLRLHAERVAAGQPSIIFGMQSFGEGLDLPGRLCEDLFITKLPFAPPDDPVGQARAEWLRAAGRDPFQELVLPAAAIRLAQWVGRAIRTEDDQAHVVCYDRRLHQSSYGRQLLAGLPGFERIVRAPLQPLPEPAER</sequence>
<evidence type="ECO:0000256" key="3">
    <source>
        <dbReference type="ARBA" id="ARBA00022741"/>
    </source>
</evidence>
<evidence type="ECO:0000256" key="6">
    <source>
        <dbReference type="ARBA" id="ARBA00022840"/>
    </source>
</evidence>
<dbReference type="GO" id="GO:0009432">
    <property type="term" value="P:SOS response"/>
    <property type="evidence" value="ECO:0007669"/>
    <property type="project" value="TreeGrafter"/>
</dbReference>
<evidence type="ECO:0000313" key="13">
    <source>
        <dbReference type="EMBL" id="BAO83070.1"/>
    </source>
</evidence>
<evidence type="ECO:0000256" key="7">
    <source>
        <dbReference type="ARBA" id="ARBA00023004"/>
    </source>
</evidence>
<dbReference type="PANTHER" id="PTHR11472">
    <property type="entry name" value="DNA REPAIR DEAD HELICASE RAD3/XP-D SUBFAMILY MEMBER"/>
    <property type="match status" value="1"/>
</dbReference>
<dbReference type="InterPro" id="IPR014013">
    <property type="entry name" value="Helic_SF1/SF2_ATP-bd_DinG/Rad3"/>
</dbReference>
<keyword evidence="9 11" id="KW-0238">DNA-binding</keyword>
<feature type="domain" description="Helicase ATP-binding" evidence="12">
    <location>
        <begin position="25"/>
        <end position="339"/>
    </location>
</feature>
<dbReference type="GO" id="GO:0005524">
    <property type="term" value="F:ATP binding"/>
    <property type="evidence" value="ECO:0007669"/>
    <property type="project" value="UniProtKB-UniRule"/>
</dbReference>
<keyword evidence="3 11" id="KW-0547">Nucleotide-binding</keyword>
<dbReference type="EC" id="5.6.2.3" evidence="11"/>
<name>A0A060NNX1_9BURK</name>
<keyword evidence="6 11" id="KW-0067">ATP-binding</keyword>
<feature type="binding site" evidence="11">
    <location>
        <position position="242"/>
    </location>
    <ligand>
        <name>[4Fe-4S] cluster</name>
        <dbReference type="ChEBI" id="CHEBI:49883"/>
    </ligand>
</feature>
<dbReference type="InterPro" id="IPR045028">
    <property type="entry name" value="DinG/Rad3-like"/>
</dbReference>
<dbReference type="InterPro" id="IPR027417">
    <property type="entry name" value="P-loop_NTPase"/>
</dbReference>
<dbReference type="HAMAP" id="MF_02205">
    <property type="entry name" value="DinG_proteobact"/>
    <property type="match status" value="1"/>
</dbReference>
<reference evidence="13 14" key="1">
    <citation type="journal article" date="2014" name="Nat. Commun.">
        <title>Physiological and genomic features of highly alkaliphilic hydrogen-utilizing Betaproteobacteria from a continental serpentinizing site.</title>
        <authorList>
            <person name="Suzuki S."/>
            <person name="Kuenen J.G."/>
            <person name="Schipper K."/>
            <person name="van der Velde S."/>
            <person name="Ishii S."/>
            <person name="Wu A."/>
            <person name="Sorokin D.Y."/>
            <person name="Tenney A."/>
            <person name="Meng X.Y."/>
            <person name="Morrill P.L."/>
            <person name="Kamagata Y."/>
            <person name="Muyzer G."/>
            <person name="Nealson K.H."/>
        </authorList>
    </citation>
    <scope>NUCLEOTIDE SEQUENCE [LARGE SCALE GENOMIC DNA]</scope>
    <source>
        <strain evidence="13 14">B1</strain>
    </source>
</reference>
<organism evidence="13 14">
    <name type="scientific">Serpentinimonas maccroryi</name>
    <dbReference type="NCBI Taxonomy" id="1458426"/>
    <lineage>
        <taxon>Bacteria</taxon>
        <taxon>Pseudomonadati</taxon>
        <taxon>Pseudomonadota</taxon>
        <taxon>Betaproteobacteria</taxon>
        <taxon>Burkholderiales</taxon>
        <taxon>Comamonadaceae</taxon>
        <taxon>Serpentinimonas</taxon>
    </lineage>
</organism>
<dbReference type="NCBIfam" id="NF008729">
    <property type="entry name" value="PRK11747.1"/>
    <property type="match status" value="1"/>
</dbReference>
<dbReference type="GO" id="GO:0051539">
    <property type="term" value="F:4 iron, 4 sulfur cluster binding"/>
    <property type="evidence" value="ECO:0007669"/>
    <property type="project" value="UniProtKB-UniRule"/>
</dbReference>
<dbReference type="Pfam" id="PF06733">
    <property type="entry name" value="DEAD_2"/>
    <property type="match status" value="1"/>
</dbReference>
<dbReference type="GO" id="GO:0043139">
    <property type="term" value="F:5'-3' DNA helicase activity"/>
    <property type="evidence" value="ECO:0007669"/>
    <property type="project" value="UniProtKB-UniRule"/>
</dbReference>
<keyword evidence="2 11" id="KW-0479">Metal-binding</keyword>
<comment type="cofactor">
    <cofactor evidence="11">
        <name>[4Fe-4S] cluster</name>
        <dbReference type="ChEBI" id="CHEBI:49883"/>
    </cofactor>
    <text evidence="11">Binds 1 [4Fe-4S] cluster.</text>
</comment>
<dbReference type="GO" id="GO:0003677">
    <property type="term" value="F:DNA binding"/>
    <property type="evidence" value="ECO:0007669"/>
    <property type="project" value="UniProtKB-UniRule"/>
</dbReference>
<dbReference type="InterPro" id="IPR006555">
    <property type="entry name" value="ATP-dep_Helicase_C"/>
</dbReference>
<comment type="function">
    <text evidence="11">DNA-dependent ATPase and 5'-3' DNA helicase. Unwinds D-loops, R-loops, forked DNA and G-quadruplex DNA.</text>
</comment>
<dbReference type="Proteomes" id="UP000066014">
    <property type="component" value="Chromosome"/>
</dbReference>
<feature type="binding site" evidence="11">
    <location>
        <position position="145"/>
    </location>
    <ligand>
        <name>[4Fe-4S] cluster</name>
        <dbReference type="ChEBI" id="CHEBI:49883"/>
    </ligand>
</feature>
<dbReference type="GO" id="GO:0046872">
    <property type="term" value="F:metal ion binding"/>
    <property type="evidence" value="ECO:0007669"/>
    <property type="project" value="UniProtKB-KW"/>
</dbReference>
<protein>
    <recommendedName>
        <fullName evidence="11">ATP-dependent DNA helicase DinG</fullName>
        <ecNumber evidence="11">5.6.2.3</ecNumber>
    </recommendedName>
    <alternativeName>
        <fullName evidence="11">DNA 5'-3' helicase DinG</fullName>
    </alternativeName>
</protein>
<evidence type="ECO:0000256" key="8">
    <source>
        <dbReference type="ARBA" id="ARBA00023014"/>
    </source>
</evidence>
<comment type="catalytic activity">
    <reaction evidence="11">
        <text>ATP + H2O = ADP + phosphate + H(+)</text>
        <dbReference type="Rhea" id="RHEA:13065"/>
        <dbReference type="ChEBI" id="CHEBI:15377"/>
        <dbReference type="ChEBI" id="CHEBI:15378"/>
        <dbReference type="ChEBI" id="CHEBI:30616"/>
        <dbReference type="ChEBI" id="CHEBI:43474"/>
        <dbReference type="ChEBI" id="CHEBI:456216"/>
        <dbReference type="EC" id="5.6.2.3"/>
    </reaction>
</comment>